<gene>
    <name evidence="2" type="ORF">MOC_2090</name>
</gene>
<feature type="region of interest" description="Disordered" evidence="1">
    <location>
        <begin position="23"/>
        <end position="57"/>
    </location>
</feature>
<dbReference type="AlphaFoldDB" id="A0A089NTJ3"/>
<dbReference type="EMBL" id="CP003811">
    <property type="protein sequence ID" value="AIQ89845.1"/>
    <property type="molecule type" value="Genomic_DNA"/>
</dbReference>
<dbReference type="STRING" id="693986.MOC_2090"/>
<dbReference type="HOGENOM" id="CLU_2991553_0_0_5"/>
<evidence type="ECO:0000313" key="2">
    <source>
        <dbReference type="EMBL" id="AIQ89845.1"/>
    </source>
</evidence>
<organism evidence="2 3">
    <name type="scientific">Methylobacterium oryzae CBMB20</name>
    <dbReference type="NCBI Taxonomy" id="693986"/>
    <lineage>
        <taxon>Bacteria</taxon>
        <taxon>Pseudomonadati</taxon>
        <taxon>Pseudomonadota</taxon>
        <taxon>Alphaproteobacteria</taxon>
        <taxon>Hyphomicrobiales</taxon>
        <taxon>Methylobacteriaceae</taxon>
        <taxon>Methylobacterium</taxon>
    </lineage>
</organism>
<keyword evidence="3" id="KW-1185">Reference proteome</keyword>
<dbReference type="Proteomes" id="UP000029492">
    <property type="component" value="Chromosome"/>
</dbReference>
<dbReference type="KEGG" id="mor:MOC_2090"/>
<accession>A0A089NTJ3</accession>
<protein>
    <submittedName>
        <fullName evidence="2">Protein of unassigned function</fullName>
    </submittedName>
</protein>
<evidence type="ECO:0000256" key="1">
    <source>
        <dbReference type="SAM" id="MobiDB-lite"/>
    </source>
</evidence>
<name>A0A089NTJ3_9HYPH</name>
<evidence type="ECO:0000313" key="3">
    <source>
        <dbReference type="Proteomes" id="UP000029492"/>
    </source>
</evidence>
<reference evidence="2 3" key="1">
    <citation type="journal article" date="2014" name="PLoS ONE">
        <title>Genome Information of Methylobacterium oryzae, a Plant-Probiotic Methylotroph in the Phyllosphere.</title>
        <authorList>
            <person name="Kwak M.J."/>
            <person name="Jeong H."/>
            <person name="Madhaiyan M."/>
            <person name="Lee Y."/>
            <person name="Sa T.M."/>
            <person name="Oh T.K."/>
            <person name="Kim J.F."/>
        </authorList>
    </citation>
    <scope>NUCLEOTIDE SEQUENCE [LARGE SCALE GENOMIC DNA]</scope>
    <source>
        <strain evidence="2 3">CBMB20</strain>
    </source>
</reference>
<proteinExistence type="predicted"/>
<sequence length="57" mass="6227">MRIVRRQGRARPRVPAVARGVLTGGFGRLPDADARGIPTKRPLGPGQRRRTGLRDPS</sequence>